<dbReference type="PANTHER" id="PTHR35813">
    <property type="entry name" value="INNER MEMBRANE PROTEIN YBAN"/>
    <property type="match status" value="1"/>
</dbReference>
<proteinExistence type="predicted"/>
<feature type="transmembrane region" description="Helical" evidence="1">
    <location>
        <begin position="102"/>
        <end position="119"/>
    </location>
</feature>
<dbReference type="GO" id="GO:0005886">
    <property type="term" value="C:plasma membrane"/>
    <property type="evidence" value="ECO:0007669"/>
    <property type="project" value="TreeGrafter"/>
</dbReference>
<dbReference type="PIRSF" id="PIRSF016789">
    <property type="entry name" value="DUF454"/>
    <property type="match status" value="1"/>
</dbReference>
<evidence type="ECO:0000256" key="1">
    <source>
        <dbReference type="SAM" id="Phobius"/>
    </source>
</evidence>
<dbReference type="EMBL" id="CP051151">
    <property type="protein sequence ID" value="QLY40296.1"/>
    <property type="molecule type" value="Genomic_DNA"/>
</dbReference>
<gene>
    <name evidence="2" type="ORF">HF295_05240</name>
</gene>
<reference evidence="2 3" key="1">
    <citation type="submission" date="2020-04" db="EMBL/GenBank/DDBJ databases">
        <authorList>
            <person name="Zheng R.K."/>
            <person name="Sun C.M."/>
        </authorList>
    </citation>
    <scope>NUCLEOTIDE SEQUENCE [LARGE SCALE GENOMIC DNA]</scope>
    <source>
        <strain evidence="3">zrk29</strain>
    </source>
</reference>
<evidence type="ECO:0000313" key="2">
    <source>
        <dbReference type="EMBL" id="QLY40296.1"/>
    </source>
</evidence>
<feature type="transmembrane region" description="Helical" evidence="1">
    <location>
        <begin position="50"/>
        <end position="67"/>
    </location>
</feature>
<keyword evidence="3" id="KW-1185">Reference proteome</keyword>
<keyword evidence="1" id="KW-0812">Transmembrane</keyword>
<dbReference type="Proteomes" id="UP000512167">
    <property type="component" value="Chromosome"/>
</dbReference>
<keyword evidence="1" id="KW-1133">Transmembrane helix</keyword>
<evidence type="ECO:0000313" key="3">
    <source>
        <dbReference type="Proteomes" id="UP000512167"/>
    </source>
</evidence>
<dbReference type="InterPro" id="IPR007401">
    <property type="entry name" value="DUF454"/>
</dbReference>
<feature type="transmembrane region" description="Helical" evidence="1">
    <location>
        <begin position="79"/>
        <end position="96"/>
    </location>
</feature>
<organism evidence="2 3">
    <name type="scientific">Hujiaoplasma nucleasis</name>
    <dbReference type="NCBI Taxonomy" id="2725268"/>
    <lineage>
        <taxon>Bacteria</taxon>
        <taxon>Bacillati</taxon>
        <taxon>Mycoplasmatota</taxon>
        <taxon>Mollicutes</taxon>
        <taxon>Candidatus Izemoplasmatales</taxon>
        <taxon>Hujiaoplasmataceae</taxon>
        <taxon>Hujiaoplasma</taxon>
    </lineage>
</organism>
<dbReference type="KEGG" id="tbk:HF295_05240"/>
<dbReference type="RefSeq" id="WP_312031123.1">
    <property type="nucleotide sequence ID" value="NZ_CP051151.1"/>
</dbReference>
<dbReference type="Pfam" id="PF04304">
    <property type="entry name" value="DUF454"/>
    <property type="match status" value="1"/>
</dbReference>
<sequence length="139" mass="15843">MRKNIKKYLFIFLGSISLGLGSIGIILPLLPTTPFLLLAAYFYLRSSKKLYVWLLNHRIFGIYIYSYINFHAIDLKTKISALSLLWLSLTISIVLVNKLLVTLILLIIGLSVSLHILSLKTMSRDQMIKEKNVKQICSS</sequence>
<feature type="transmembrane region" description="Helical" evidence="1">
    <location>
        <begin position="9"/>
        <end position="30"/>
    </location>
</feature>
<dbReference type="AlphaFoldDB" id="A0A7L6N212"/>
<protein>
    <submittedName>
        <fullName evidence="2">DUF454 domain-containing protein</fullName>
    </submittedName>
</protein>
<dbReference type="PANTHER" id="PTHR35813:SF1">
    <property type="entry name" value="INNER MEMBRANE PROTEIN YBAN"/>
    <property type="match status" value="1"/>
</dbReference>
<keyword evidence="1" id="KW-0472">Membrane</keyword>
<accession>A0A7L6N212</accession>
<name>A0A7L6N212_9MOLU</name>